<proteinExistence type="predicted"/>
<feature type="transmembrane region" description="Helical" evidence="7">
    <location>
        <begin position="128"/>
        <end position="148"/>
    </location>
</feature>
<evidence type="ECO:0000256" key="5">
    <source>
        <dbReference type="ARBA" id="ARBA00022989"/>
    </source>
</evidence>
<evidence type="ECO:0000256" key="2">
    <source>
        <dbReference type="ARBA" id="ARBA00022475"/>
    </source>
</evidence>
<organism evidence="9 10">
    <name type="scientific">Methanolapillus millepedarum</name>
    <dbReference type="NCBI Taxonomy" id="3028296"/>
    <lineage>
        <taxon>Archaea</taxon>
        <taxon>Methanobacteriati</taxon>
        <taxon>Methanobacteriota</taxon>
        <taxon>Stenosarchaea group</taxon>
        <taxon>Methanomicrobia</taxon>
        <taxon>Methanosarcinales</taxon>
        <taxon>Methanosarcinaceae</taxon>
        <taxon>Methanolapillus</taxon>
    </lineage>
</organism>
<name>A0AA96ZU17_9EURY</name>
<dbReference type="InterPro" id="IPR000326">
    <property type="entry name" value="PAP2/HPO"/>
</dbReference>
<dbReference type="GO" id="GO:0016787">
    <property type="term" value="F:hydrolase activity"/>
    <property type="evidence" value="ECO:0007669"/>
    <property type="project" value="UniProtKB-KW"/>
</dbReference>
<evidence type="ECO:0000313" key="9">
    <source>
        <dbReference type="EMBL" id="WNY25205.1"/>
    </source>
</evidence>
<evidence type="ECO:0000313" key="10">
    <source>
        <dbReference type="Proteomes" id="UP001303587"/>
    </source>
</evidence>
<keyword evidence="4" id="KW-0378">Hydrolase</keyword>
<gene>
    <name evidence="9" type="ORF">MsAc7_07510</name>
</gene>
<feature type="domain" description="Phosphatidic acid phosphatase type 2/haloperoxidase" evidence="8">
    <location>
        <begin position="57"/>
        <end position="169"/>
    </location>
</feature>
<protein>
    <recommendedName>
        <fullName evidence="8">Phosphatidic acid phosphatase type 2/haloperoxidase domain-containing protein</fullName>
    </recommendedName>
</protein>
<dbReference type="PANTHER" id="PTHR14969">
    <property type="entry name" value="SPHINGOSINE-1-PHOSPHATE PHOSPHOHYDROLASE"/>
    <property type="match status" value="1"/>
</dbReference>
<dbReference type="Proteomes" id="UP001303587">
    <property type="component" value="Chromosome"/>
</dbReference>
<dbReference type="PANTHER" id="PTHR14969:SF62">
    <property type="entry name" value="DECAPRENYLPHOSPHORYL-5-PHOSPHORIBOSE PHOSPHATASE RV3807C-RELATED"/>
    <property type="match status" value="1"/>
</dbReference>
<dbReference type="GeneID" id="89229860"/>
<dbReference type="AlphaFoldDB" id="A0AA96ZU17"/>
<evidence type="ECO:0000256" key="1">
    <source>
        <dbReference type="ARBA" id="ARBA00004651"/>
    </source>
</evidence>
<dbReference type="EMBL" id="CP131060">
    <property type="protein sequence ID" value="WNY25205.1"/>
    <property type="molecule type" value="Genomic_DNA"/>
</dbReference>
<evidence type="ECO:0000256" key="3">
    <source>
        <dbReference type="ARBA" id="ARBA00022692"/>
    </source>
</evidence>
<evidence type="ECO:0000259" key="8">
    <source>
        <dbReference type="SMART" id="SM00014"/>
    </source>
</evidence>
<evidence type="ECO:0000256" key="6">
    <source>
        <dbReference type="ARBA" id="ARBA00023136"/>
    </source>
</evidence>
<feature type="transmembrane region" description="Helical" evidence="7">
    <location>
        <begin position="27"/>
        <end position="51"/>
    </location>
</feature>
<keyword evidence="6 7" id="KW-0472">Membrane</keyword>
<evidence type="ECO:0000256" key="7">
    <source>
        <dbReference type="SAM" id="Phobius"/>
    </source>
</evidence>
<keyword evidence="3 7" id="KW-0812">Transmembrane</keyword>
<feature type="transmembrane region" description="Helical" evidence="7">
    <location>
        <begin position="154"/>
        <end position="172"/>
    </location>
</feature>
<dbReference type="RefSeq" id="WP_338103238.1">
    <property type="nucleotide sequence ID" value="NZ_CP131060.1"/>
</dbReference>
<dbReference type="GO" id="GO:0005886">
    <property type="term" value="C:plasma membrane"/>
    <property type="evidence" value="ECO:0007669"/>
    <property type="project" value="UniProtKB-SubCell"/>
</dbReference>
<keyword evidence="5 7" id="KW-1133">Transmembrane helix</keyword>
<dbReference type="Gene3D" id="1.20.144.10">
    <property type="entry name" value="Phosphatidic acid phosphatase type 2/haloperoxidase"/>
    <property type="match status" value="1"/>
</dbReference>
<comment type="subcellular location">
    <subcellularLocation>
        <location evidence="1">Cell membrane</location>
        <topology evidence="1">Multi-pass membrane protein</topology>
    </subcellularLocation>
</comment>
<dbReference type="SUPFAM" id="SSF48317">
    <property type="entry name" value="Acid phosphatase/Vanadium-dependent haloperoxidase"/>
    <property type="match status" value="1"/>
</dbReference>
<feature type="transmembrane region" description="Helical" evidence="7">
    <location>
        <begin position="100"/>
        <end position="121"/>
    </location>
</feature>
<dbReference type="SMART" id="SM00014">
    <property type="entry name" value="acidPPc"/>
    <property type="match status" value="1"/>
</dbReference>
<reference evidence="9 10" key="1">
    <citation type="submission" date="2023-07" db="EMBL/GenBank/DDBJ databases">
        <title>Closed genoem sequence of Methanosarcinaceae archaeon Ac7.</title>
        <authorList>
            <person name="Poehlein A."/>
            <person name="Protasov E."/>
            <person name="Platt K."/>
            <person name="Reeh H."/>
            <person name="Daniel R."/>
            <person name="Brune A."/>
        </authorList>
    </citation>
    <scope>NUCLEOTIDE SEQUENCE [LARGE SCALE GENOMIC DNA]</scope>
    <source>
        <strain evidence="9 10">Ac7</strain>
    </source>
</reference>
<dbReference type="InterPro" id="IPR036938">
    <property type="entry name" value="PAP2/HPO_sf"/>
</dbReference>
<sequence>MFDIIQSIDQSAILWIYNWGGTQFLDFIFVFLSYTGTIRLAAIILSIYFFWRPETRKISYVIVGALLLSNFIILILKLAVDRPRPYIWLGVSDIEMLVEASPYTSFPSGHSASAFSTMIVVAWYFRKLIVFGMILATVAAVARVYLLVHYPSDVFAGAIIGIAFSLAFILIFEQFRKERQSKTDKEI</sequence>
<keyword evidence="2" id="KW-1003">Cell membrane</keyword>
<accession>A0AA96ZU17</accession>
<keyword evidence="10" id="KW-1185">Reference proteome</keyword>
<dbReference type="Pfam" id="PF01569">
    <property type="entry name" value="PAP2"/>
    <property type="match status" value="1"/>
</dbReference>
<feature type="transmembrane region" description="Helical" evidence="7">
    <location>
        <begin position="58"/>
        <end position="80"/>
    </location>
</feature>
<evidence type="ECO:0000256" key="4">
    <source>
        <dbReference type="ARBA" id="ARBA00022801"/>
    </source>
</evidence>